<keyword evidence="1" id="KW-0732">Signal</keyword>
<sequence length="307" mass="32486">MAVFRMSRVLLSSALFVGISSSSVVTADESMNLASFGCTLMRQKMPAITESVSGECRKLLDNALLKPLSSSAGHTPATTYVLTPEDTKLICDDKTCSSQIVLAKKLMNETGCLLEIATKRAEAAVEKRASQARMTTDQFKAYLVDSARQAGKPIPTLGAMAARYAKQLVGSNPLLRLDSGWACAMSEDGKERCASKYSREVTALKSTPLDPTPEDAVKSLCGRLEKGGCCLAGGKFNELSNGVTFLSGMMYSKGAAPTAMQQMNATAIGNMTYVDVCAAFDVKVPSMGCKPNNYGVGAAVPPKDLGN</sequence>
<feature type="chain" id="PRO_5032414042" evidence="1">
    <location>
        <begin position="28"/>
        <end position="307"/>
    </location>
</feature>
<evidence type="ECO:0000313" key="3">
    <source>
        <dbReference type="Proteomes" id="UP000660262"/>
    </source>
</evidence>
<gene>
    <name evidence="2" type="ORF">PPROV_000907500</name>
</gene>
<protein>
    <submittedName>
        <fullName evidence="2">Uncharacterized protein</fullName>
    </submittedName>
</protein>
<feature type="signal peptide" evidence="1">
    <location>
        <begin position="1"/>
        <end position="27"/>
    </location>
</feature>
<proteinExistence type="predicted"/>
<organism evidence="2 3">
    <name type="scientific">Pycnococcus provasolii</name>
    <dbReference type="NCBI Taxonomy" id="41880"/>
    <lineage>
        <taxon>Eukaryota</taxon>
        <taxon>Viridiplantae</taxon>
        <taxon>Chlorophyta</taxon>
        <taxon>Pseudoscourfieldiophyceae</taxon>
        <taxon>Pseudoscourfieldiales</taxon>
        <taxon>Pycnococcaceae</taxon>
        <taxon>Pycnococcus</taxon>
    </lineage>
</organism>
<dbReference type="EMBL" id="BNJQ01000029">
    <property type="protein sequence ID" value="GHP10344.1"/>
    <property type="molecule type" value="Genomic_DNA"/>
</dbReference>
<evidence type="ECO:0000256" key="1">
    <source>
        <dbReference type="SAM" id="SignalP"/>
    </source>
</evidence>
<name>A0A830HT70_9CHLO</name>
<comment type="caution">
    <text evidence="2">The sequence shown here is derived from an EMBL/GenBank/DDBJ whole genome shotgun (WGS) entry which is preliminary data.</text>
</comment>
<keyword evidence="3" id="KW-1185">Reference proteome</keyword>
<dbReference type="Proteomes" id="UP000660262">
    <property type="component" value="Unassembled WGS sequence"/>
</dbReference>
<accession>A0A830HT70</accession>
<evidence type="ECO:0000313" key="2">
    <source>
        <dbReference type="EMBL" id="GHP10344.1"/>
    </source>
</evidence>
<reference evidence="2" key="1">
    <citation type="submission" date="2020-10" db="EMBL/GenBank/DDBJ databases">
        <title>Unveiling of a novel bifunctional photoreceptor, Dualchrome1, isolated from a cosmopolitan green alga.</title>
        <authorList>
            <person name="Suzuki S."/>
            <person name="Kawachi M."/>
        </authorList>
    </citation>
    <scope>NUCLEOTIDE SEQUENCE</scope>
    <source>
        <strain evidence="2">NIES 2893</strain>
    </source>
</reference>
<dbReference type="AlphaFoldDB" id="A0A830HT70"/>